<dbReference type="Pfam" id="PF07980">
    <property type="entry name" value="SusD_RagB"/>
    <property type="match status" value="1"/>
</dbReference>
<feature type="signal peptide" evidence="6">
    <location>
        <begin position="1"/>
        <end position="24"/>
    </location>
</feature>
<evidence type="ECO:0000313" key="10">
    <source>
        <dbReference type="EMBL" id="RHD74503.1"/>
    </source>
</evidence>
<reference evidence="9 12" key="1">
    <citation type="submission" date="2015-09" db="EMBL/GenBank/DDBJ databases">
        <authorList>
            <consortium name="Pathogen Informatics"/>
        </authorList>
    </citation>
    <scope>NUCLEOTIDE SEQUENCE [LARGE SCALE GENOMIC DNA]</scope>
    <source>
        <strain evidence="9 12">2789STDY5608872</strain>
    </source>
</reference>
<dbReference type="Proteomes" id="UP000095591">
    <property type="component" value="Unassembled WGS sequence"/>
</dbReference>
<dbReference type="InterPro" id="IPR012944">
    <property type="entry name" value="SusD_RagB_dom"/>
</dbReference>
<gene>
    <name evidence="10" type="ORF">DW782_11610</name>
    <name evidence="9" type="ORF">ERS852429_03888</name>
    <name evidence="11" type="ORF">P2T59_01230</name>
</gene>
<evidence type="ECO:0000259" key="7">
    <source>
        <dbReference type="Pfam" id="PF07980"/>
    </source>
</evidence>
<comment type="similarity">
    <text evidence="2">Belongs to the SusD family.</text>
</comment>
<dbReference type="EMBL" id="CYXP01000011">
    <property type="protein sequence ID" value="CUN32017.1"/>
    <property type="molecule type" value="Genomic_DNA"/>
</dbReference>
<feature type="chain" id="PRO_5042682949" evidence="6">
    <location>
        <begin position="25"/>
        <end position="535"/>
    </location>
</feature>
<evidence type="ECO:0000256" key="5">
    <source>
        <dbReference type="ARBA" id="ARBA00023237"/>
    </source>
</evidence>
<evidence type="ECO:0000313" key="11">
    <source>
        <dbReference type="EMBL" id="WET64625.1"/>
    </source>
</evidence>
<keyword evidence="3 6" id="KW-0732">Signal</keyword>
<evidence type="ECO:0000256" key="6">
    <source>
        <dbReference type="SAM" id="SignalP"/>
    </source>
</evidence>
<dbReference type="RefSeq" id="WP_036617318.1">
    <property type="nucleotide sequence ID" value="NZ_CDRH01000247.1"/>
</dbReference>
<evidence type="ECO:0000313" key="9">
    <source>
        <dbReference type="EMBL" id="CUN32017.1"/>
    </source>
</evidence>
<dbReference type="AlphaFoldDB" id="A0A173W0T0"/>
<dbReference type="CDD" id="cd08977">
    <property type="entry name" value="SusD"/>
    <property type="match status" value="1"/>
</dbReference>
<evidence type="ECO:0000256" key="3">
    <source>
        <dbReference type="ARBA" id="ARBA00022729"/>
    </source>
</evidence>
<evidence type="ECO:0000313" key="12">
    <source>
        <dbReference type="Proteomes" id="UP000095591"/>
    </source>
</evidence>
<dbReference type="InterPro" id="IPR011990">
    <property type="entry name" value="TPR-like_helical_dom_sf"/>
</dbReference>
<sequence>MKRLSIYMLAAGMAALSTSCSDFLDTVPKDQLAPSTTWQTEADAKGFIVGCYKDLLDGNTLLYLDCGSDIGYNNFPWEGFRPWGDGSLSSSNPGQILYDYKSIRKANTFLENVDKVTFSSDAVKANYVAQAKAIRAYKYFLMNWWYGGVPIISSYSSADEAKVERNTEQEVRDYIAKDLDEALAGIAEAPEARGYIAKGAVLAIKMREALYYGDWQKAKDAAKAIIDLKQYELDPDYTNLFKVSGVDSKEIILADQNIETLDGLGTIGQMYNNVDQGWSSIVPTQNLVDMYEMSDGLTKEESKTYDAKHPFANRDPRMAMTILYPGRDWRGDILNTLDEKLQDGTVNKNFPTYTDNASKSALTWAKYLDPMDQYGDVWSSGACPIVFRYAEVLLTYAEAANELSGPSDEIYGYLNQIRQRVGMGEVDKAKYGTKDKLRELIRRERTVELAGEGLRRADIVRWQEDGKMLAEKVMNGDLLRVTGTINYGESEPTKRAEITGTAVIETRQFSSRNRYLPIPQTSMDKNPNLKQNPGY</sequence>
<reference evidence="11" key="3">
    <citation type="submission" date="2023-03" db="EMBL/GenBank/DDBJ databases">
        <title>Parabacteroides distasonis, a bacteria resistant against UC.</title>
        <authorList>
            <person name="Dai W."/>
        </authorList>
    </citation>
    <scope>NUCLEOTIDE SEQUENCE</scope>
    <source>
        <strain evidence="11">F1-28</strain>
    </source>
</reference>
<proteinExistence type="inferred from homology"/>
<evidence type="ECO:0000256" key="2">
    <source>
        <dbReference type="ARBA" id="ARBA00006275"/>
    </source>
</evidence>
<dbReference type="EMBL" id="CP120353">
    <property type="protein sequence ID" value="WET64625.1"/>
    <property type="molecule type" value="Genomic_DNA"/>
</dbReference>
<accession>A0A173W0T0</accession>
<evidence type="ECO:0000256" key="1">
    <source>
        <dbReference type="ARBA" id="ARBA00004442"/>
    </source>
</evidence>
<dbReference type="SUPFAM" id="SSF48452">
    <property type="entry name" value="TPR-like"/>
    <property type="match status" value="1"/>
</dbReference>
<dbReference type="Gene3D" id="1.25.40.390">
    <property type="match status" value="1"/>
</dbReference>
<feature type="domain" description="SusD-like N-terminal" evidence="8">
    <location>
        <begin position="99"/>
        <end position="191"/>
    </location>
</feature>
<evidence type="ECO:0000313" key="13">
    <source>
        <dbReference type="Proteomes" id="UP000284660"/>
    </source>
</evidence>
<dbReference type="Proteomes" id="UP001221009">
    <property type="component" value="Chromosome"/>
</dbReference>
<dbReference type="Proteomes" id="UP000284660">
    <property type="component" value="Unassembled WGS sequence"/>
</dbReference>
<protein>
    <submittedName>
        <fullName evidence="9 10">SusD family</fullName>
    </submittedName>
</protein>
<keyword evidence="4" id="KW-0472">Membrane</keyword>
<dbReference type="EMBL" id="QSJN01000006">
    <property type="protein sequence ID" value="RHD74503.1"/>
    <property type="molecule type" value="Genomic_DNA"/>
</dbReference>
<comment type="subcellular location">
    <subcellularLocation>
        <location evidence="1">Cell outer membrane</location>
    </subcellularLocation>
</comment>
<feature type="domain" description="RagB/SusD" evidence="7">
    <location>
        <begin position="272"/>
        <end position="535"/>
    </location>
</feature>
<dbReference type="Pfam" id="PF14322">
    <property type="entry name" value="SusD-like_3"/>
    <property type="match status" value="1"/>
</dbReference>
<name>A0A173W0T0_PARDI</name>
<reference evidence="10 13" key="2">
    <citation type="submission" date="2018-08" db="EMBL/GenBank/DDBJ databases">
        <title>A genome reference for cultivated species of the human gut microbiota.</title>
        <authorList>
            <person name="Zou Y."/>
            <person name="Xue W."/>
            <person name="Luo G."/>
        </authorList>
    </citation>
    <scope>NUCLEOTIDE SEQUENCE [LARGE SCALE GENOMIC DNA]</scope>
    <source>
        <strain evidence="10 13">AM30-4</strain>
    </source>
</reference>
<keyword evidence="5" id="KW-0998">Cell outer membrane</keyword>
<dbReference type="GO" id="GO:0009279">
    <property type="term" value="C:cell outer membrane"/>
    <property type="evidence" value="ECO:0007669"/>
    <property type="project" value="UniProtKB-SubCell"/>
</dbReference>
<evidence type="ECO:0000256" key="4">
    <source>
        <dbReference type="ARBA" id="ARBA00023136"/>
    </source>
</evidence>
<evidence type="ECO:0000259" key="8">
    <source>
        <dbReference type="Pfam" id="PF14322"/>
    </source>
</evidence>
<dbReference type="PROSITE" id="PS51257">
    <property type="entry name" value="PROKAR_LIPOPROTEIN"/>
    <property type="match status" value="1"/>
</dbReference>
<organism evidence="9 12">
    <name type="scientific">Parabacteroides distasonis</name>
    <dbReference type="NCBI Taxonomy" id="823"/>
    <lineage>
        <taxon>Bacteria</taxon>
        <taxon>Pseudomonadati</taxon>
        <taxon>Bacteroidota</taxon>
        <taxon>Bacteroidia</taxon>
        <taxon>Bacteroidales</taxon>
        <taxon>Tannerellaceae</taxon>
        <taxon>Parabacteroides</taxon>
    </lineage>
</organism>
<dbReference type="InterPro" id="IPR033985">
    <property type="entry name" value="SusD-like_N"/>
</dbReference>